<keyword evidence="2" id="KW-1185">Reference proteome</keyword>
<organism evidence="1 2">
    <name type="scientific">Cuscuta campestris</name>
    <dbReference type="NCBI Taxonomy" id="132261"/>
    <lineage>
        <taxon>Eukaryota</taxon>
        <taxon>Viridiplantae</taxon>
        <taxon>Streptophyta</taxon>
        <taxon>Embryophyta</taxon>
        <taxon>Tracheophyta</taxon>
        <taxon>Spermatophyta</taxon>
        <taxon>Magnoliopsida</taxon>
        <taxon>eudicotyledons</taxon>
        <taxon>Gunneridae</taxon>
        <taxon>Pentapetalae</taxon>
        <taxon>asterids</taxon>
        <taxon>lamiids</taxon>
        <taxon>Solanales</taxon>
        <taxon>Convolvulaceae</taxon>
        <taxon>Cuscuteae</taxon>
        <taxon>Cuscuta</taxon>
        <taxon>Cuscuta subgen. Grammica</taxon>
        <taxon>Cuscuta sect. Cleistogrammica</taxon>
    </lineage>
</organism>
<protein>
    <submittedName>
        <fullName evidence="1">Uncharacterized protein</fullName>
    </submittedName>
</protein>
<proteinExistence type="predicted"/>
<evidence type="ECO:0000313" key="1">
    <source>
        <dbReference type="EMBL" id="VFQ85120.1"/>
    </source>
</evidence>
<name>A0A484M8F5_9ASTE</name>
<feature type="non-terminal residue" evidence="1">
    <location>
        <position position="83"/>
    </location>
</feature>
<dbReference type="EMBL" id="OOIL02002846">
    <property type="protein sequence ID" value="VFQ85120.1"/>
    <property type="molecule type" value="Genomic_DNA"/>
</dbReference>
<reference evidence="1 2" key="1">
    <citation type="submission" date="2018-04" db="EMBL/GenBank/DDBJ databases">
        <authorList>
            <person name="Vogel A."/>
        </authorList>
    </citation>
    <scope>NUCLEOTIDE SEQUENCE [LARGE SCALE GENOMIC DNA]</scope>
</reference>
<evidence type="ECO:0000313" key="2">
    <source>
        <dbReference type="Proteomes" id="UP000595140"/>
    </source>
</evidence>
<dbReference type="OrthoDB" id="1306287at2759"/>
<sequence>KLPRDETLVVQAQEGERKLEARPKAEPAEEVEEVLLDPRTPERKVKVGVSLTGSQRKRLMDVLSAYRVIFAWGPGDMPGVDPK</sequence>
<accession>A0A484M8F5</accession>
<gene>
    <name evidence="1" type="ORF">CCAM_LOCUS26896</name>
</gene>
<dbReference type="AlphaFoldDB" id="A0A484M8F5"/>
<dbReference type="Proteomes" id="UP000595140">
    <property type="component" value="Unassembled WGS sequence"/>
</dbReference>
<feature type="non-terminal residue" evidence="1">
    <location>
        <position position="1"/>
    </location>
</feature>